<reference evidence="2" key="1">
    <citation type="submission" date="2021-02" db="EMBL/GenBank/DDBJ databases">
        <authorList>
            <person name="Steward A R."/>
        </authorList>
    </citation>
    <scope>NUCLEOTIDE SEQUENCE</scope>
</reference>
<protein>
    <submittedName>
        <fullName evidence="2">Uncharacterized protein</fullName>
    </submittedName>
</protein>
<dbReference type="OrthoDB" id="7169700at2759"/>
<name>A0A821Y9A8_9NEOP</name>
<evidence type="ECO:0000313" key="3">
    <source>
        <dbReference type="Proteomes" id="UP000663880"/>
    </source>
</evidence>
<comment type="caution">
    <text evidence="2">The sequence shown here is derived from an EMBL/GenBank/DDBJ whole genome shotgun (WGS) entry which is preliminary data.</text>
</comment>
<feature type="region of interest" description="Disordered" evidence="1">
    <location>
        <begin position="22"/>
        <end position="48"/>
    </location>
</feature>
<evidence type="ECO:0000256" key="1">
    <source>
        <dbReference type="SAM" id="MobiDB-lite"/>
    </source>
</evidence>
<gene>
    <name evidence="2" type="ORF">PMACD_LOCUS16382</name>
</gene>
<dbReference type="AlphaFoldDB" id="A0A821Y9A8"/>
<evidence type="ECO:0000313" key="2">
    <source>
        <dbReference type="EMBL" id="CAF4957378.1"/>
    </source>
</evidence>
<dbReference type="EMBL" id="CAJOBZ010000082">
    <property type="protein sequence ID" value="CAF4957378.1"/>
    <property type="molecule type" value="Genomic_DNA"/>
</dbReference>
<feature type="compositionally biased region" description="Basic and acidic residues" evidence="1">
    <location>
        <begin position="30"/>
        <end position="39"/>
    </location>
</feature>
<keyword evidence="3" id="KW-1185">Reference proteome</keyword>
<dbReference type="Proteomes" id="UP000663880">
    <property type="component" value="Unassembled WGS sequence"/>
</dbReference>
<accession>A0A821Y9A8</accession>
<sequence>MRNACGSGGGPAWNEILVIYDPPAAPSPRTPREKERQSPNERTNQSAGQRRVYVFNVRGVVRCVMQACVLCARWMDVQ</sequence>
<proteinExistence type="predicted"/>
<organism evidence="2 3">
    <name type="scientific">Pieris macdunnoughi</name>
    <dbReference type="NCBI Taxonomy" id="345717"/>
    <lineage>
        <taxon>Eukaryota</taxon>
        <taxon>Metazoa</taxon>
        <taxon>Ecdysozoa</taxon>
        <taxon>Arthropoda</taxon>
        <taxon>Hexapoda</taxon>
        <taxon>Insecta</taxon>
        <taxon>Pterygota</taxon>
        <taxon>Neoptera</taxon>
        <taxon>Endopterygota</taxon>
        <taxon>Lepidoptera</taxon>
        <taxon>Glossata</taxon>
        <taxon>Ditrysia</taxon>
        <taxon>Papilionoidea</taxon>
        <taxon>Pieridae</taxon>
        <taxon>Pierinae</taxon>
        <taxon>Pieris</taxon>
    </lineage>
</organism>